<feature type="non-terminal residue" evidence="1">
    <location>
        <position position="1"/>
    </location>
</feature>
<protein>
    <submittedName>
        <fullName evidence="1">Uncharacterized protein</fullName>
    </submittedName>
</protein>
<gene>
    <name evidence="1" type="primary">ORF5232</name>
</gene>
<organism evidence="1">
    <name type="scientific">Arion vulgaris</name>
    <dbReference type="NCBI Taxonomy" id="1028688"/>
    <lineage>
        <taxon>Eukaryota</taxon>
        <taxon>Metazoa</taxon>
        <taxon>Spiralia</taxon>
        <taxon>Lophotrochozoa</taxon>
        <taxon>Mollusca</taxon>
        <taxon>Gastropoda</taxon>
        <taxon>Heterobranchia</taxon>
        <taxon>Euthyneura</taxon>
        <taxon>Panpulmonata</taxon>
        <taxon>Eupulmonata</taxon>
        <taxon>Stylommatophora</taxon>
        <taxon>Helicina</taxon>
        <taxon>Arionoidea</taxon>
        <taxon>Arionidae</taxon>
        <taxon>Arion</taxon>
    </lineage>
</organism>
<accession>A0A0B6XZU1</accession>
<evidence type="ECO:0000313" key="1">
    <source>
        <dbReference type="EMBL" id="CEK48800.1"/>
    </source>
</evidence>
<name>A0A0B6XZU1_9EUPU</name>
<sequence length="53" mass="6402">LGSKFVQHYIDLTTHRVLLDKAKYHQHYISQYTPQYENGFLVDLYVSLEYKHT</sequence>
<proteinExistence type="predicted"/>
<dbReference type="AlphaFoldDB" id="A0A0B6XZU1"/>
<reference evidence="1" key="1">
    <citation type="submission" date="2014-12" db="EMBL/GenBank/DDBJ databases">
        <title>Insight into the proteome of Arion vulgaris.</title>
        <authorList>
            <person name="Aradska J."/>
            <person name="Bulat T."/>
            <person name="Smidak R."/>
            <person name="Sarate P."/>
            <person name="Gangsoo J."/>
            <person name="Sialana F."/>
            <person name="Bilban M."/>
            <person name="Lubec G."/>
        </authorList>
    </citation>
    <scope>NUCLEOTIDE SEQUENCE</scope>
    <source>
        <tissue evidence="1">Skin</tissue>
    </source>
</reference>
<dbReference type="EMBL" id="HACG01001935">
    <property type="protein sequence ID" value="CEK48800.1"/>
    <property type="molecule type" value="Transcribed_RNA"/>
</dbReference>